<dbReference type="InterPro" id="IPR002893">
    <property type="entry name" value="Znf_MYND"/>
</dbReference>
<feature type="region of interest" description="Disordered" evidence="5">
    <location>
        <begin position="189"/>
        <end position="210"/>
    </location>
</feature>
<evidence type="ECO:0000256" key="1">
    <source>
        <dbReference type="ARBA" id="ARBA00022723"/>
    </source>
</evidence>
<evidence type="ECO:0000313" key="7">
    <source>
        <dbReference type="EMBL" id="KAK9809754.1"/>
    </source>
</evidence>
<protein>
    <recommendedName>
        <fullName evidence="6">MYND-type domain-containing protein</fullName>
    </recommendedName>
</protein>
<dbReference type="EMBL" id="JALJOQ010000016">
    <property type="protein sequence ID" value="KAK9809754.1"/>
    <property type="molecule type" value="Genomic_DNA"/>
</dbReference>
<evidence type="ECO:0000256" key="2">
    <source>
        <dbReference type="ARBA" id="ARBA00022771"/>
    </source>
</evidence>
<dbReference type="SUPFAM" id="SSF144232">
    <property type="entry name" value="HIT/MYND zinc finger-like"/>
    <property type="match status" value="1"/>
</dbReference>
<dbReference type="PROSITE" id="PS50865">
    <property type="entry name" value="ZF_MYND_2"/>
    <property type="match status" value="1"/>
</dbReference>
<keyword evidence="2 4" id="KW-0863">Zinc-finger</keyword>
<evidence type="ECO:0000259" key="6">
    <source>
        <dbReference type="PROSITE" id="PS50865"/>
    </source>
</evidence>
<accession>A0AAW1PJI4</accession>
<evidence type="ECO:0000256" key="3">
    <source>
        <dbReference type="ARBA" id="ARBA00022833"/>
    </source>
</evidence>
<comment type="caution">
    <text evidence="7">The sequence shown here is derived from an EMBL/GenBank/DDBJ whole genome shotgun (WGS) entry which is preliminary data.</text>
</comment>
<dbReference type="Proteomes" id="UP001465755">
    <property type="component" value="Unassembled WGS sequence"/>
</dbReference>
<keyword evidence="8" id="KW-1185">Reference proteome</keyword>
<dbReference type="Gene3D" id="6.10.140.2220">
    <property type="match status" value="1"/>
</dbReference>
<dbReference type="PROSITE" id="PS01360">
    <property type="entry name" value="ZF_MYND_1"/>
    <property type="match status" value="1"/>
</dbReference>
<evidence type="ECO:0000313" key="8">
    <source>
        <dbReference type="Proteomes" id="UP001465755"/>
    </source>
</evidence>
<evidence type="ECO:0000256" key="5">
    <source>
        <dbReference type="SAM" id="MobiDB-lite"/>
    </source>
</evidence>
<keyword evidence="3" id="KW-0862">Zinc</keyword>
<evidence type="ECO:0000256" key="4">
    <source>
        <dbReference type="PROSITE-ProRule" id="PRU00134"/>
    </source>
</evidence>
<keyword evidence="1" id="KW-0479">Metal-binding</keyword>
<proteinExistence type="predicted"/>
<sequence length="298" mass="33198">MAGVFSTSGLAVHSIKDDRDSFNIVVIIKGVRQAPRGGPLLEVQYACATRGSAKFKRQQAMLAELDRGDDHPSAHFDVPQLLHAKLIREFLVANAARLDDKYKQRCRKEWNLEDTPFDVSFLVCAGLPDEVQTKSLETQCANLFCAQPAHAKCSRCKSASYCNKECQKMHWRYHKARCNSKAAALPSQERTAAQSAAKQREEAAERAAHGPSMIVQITEDAVDQMRALAMMTPTVQQGAWKGKTQDIHLPNVYGDKRFLVKVELSMDEPGPHTVHDASSFSIDCRKDQPAFSELDRVV</sequence>
<dbReference type="AlphaFoldDB" id="A0AAW1PJI4"/>
<reference evidence="7 8" key="1">
    <citation type="journal article" date="2024" name="Nat. Commun.">
        <title>Phylogenomics reveals the evolutionary origins of lichenization in chlorophyte algae.</title>
        <authorList>
            <person name="Puginier C."/>
            <person name="Libourel C."/>
            <person name="Otte J."/>
            <person name="Skaloud P."/>
            <person name="Haon M."/>
            <person name="Grisel S."/>
            <person name="Petersen M."/>
            <person name="Berrin J.G."/>
            <person name="Delaux P.M."/>
            <person name="Dal Grande F."/>
            <person name="Keller J."/>
        </authorList>
    </citation>
    <scope>NUCLEOTIDE SEQUENCE [LARGE SCALE GENOMIC DNA]</scope>
    <source>
        <strain evidence="7 8">SAG 2036</strain>
    </source>
</reference>
<dbReference type="Pfam" id="PF01753">
    <property type="entry name" value="zf-MYND"/>
    <property type="match status" value="1"/>
</dbReference>
<feature type="domain" description="MYND-type" evidence="6">
    <location>
        <begin position="140"/>
        <end position="178"/>
    </location>
</feature>
<name>A0AAW1PJI4_9CHLO</name>
<gene>
    <name evidence="7" type="ORF">WJX73_003244</name>
</gene>
<dbReference type="GO" id="GO:0008270">
    <property type="term" value="F:zinc ion binding"/>
    <property type="evidence" value="ECO:0007669"/>
    <property type="project" value="UniProtKB-KW"/>
</dbReference>
<feature type="compositionally biased region" description="Basic and acidic residues" evidence="5">
    <location>
        <begin position="198"/>
        <end position="208"/>
    </location>
</feature>
<organism evidence="7 8">
    <name type="scientific">Symbiochloris irregularis</name>
    <dbReference type="NCBI Taxonomy" id="706552"/>
    <lineage>
        <taxon>Eukaryota</taxon>
        <taxon>Viridiplantae</taxon>
        <taxon>Chlorophyta</taxon>
        <taxon>core chlorophytes</taxon>
        <taxon>Trebouxiophyceae</taxon>
        <taxon>Trebouxiales</taxon>
        <taxon>Trebouxiaceae</taxon>
        <taxon>Symbiochloris</taxon>
    </lineage>
</organism>